<keyword evidence="2" id="KW-1185">Reference proteome</keyword>
<dbReference type="RefSeq" id="WP_171187729.1">
    <property type="nucleotide sequence ID" value="NZ_WTPX01000086.1"/>
</dbReference>
<dbReference type="InterPro" id="IPR011989">
    <property type="entry name" value="ARM-like"/>
</dbReference>
<dbReference type="EMBL" id="WTPX01000086">
    <property type="protein sequence ID" value="NNJ26589.1"/>
    <property type="molecule type" value="Genomic_DNA"/>
</dbReference>
<dbReference type="InterPro" id="IPR016024">
    <property type="entry name" value="ARM-type_fold"/>
</dbReference>
<gene>
    <name evidence="1" type="ORF">LzC2_26780</name>
</gene>
<proteinExistence type="predicted"/>
<dbReference type="Proteomes" id="UP000609651">
    <property type="component" value="Unassembled WGS sequence"/>
</dbReference>
<dbReference type="SUPFAM" id="SSF48371">
    <property type="entry name" value="ARM repeat"/>
    <property type="match status" value="1"/>
</dbReference>
<sequence length="423" mass="45310">MTDAAGRPLSELDAVDWAALTHAYGSAENVPAALRRLASDDPADWVRAADELTNCLCHQLCDVYEATAPAVPFLIGLLNAPAVRCRGKILELLGHFAGVARSNLSGEWGAQDEDVRRDAAATLDAVRAGSDAMLDLLAHPDPRLRLAAPFTLVPLCSGEPEDVAALRRRAVDRMTARLAHEPLDLARAGLVFGLSELAAEDATALEPVRPLIGDDAEAVRVAAALAIAKHDADPSDAVVDVLRDTLNDWKRTDRLFRIGGEMETAHHPIGRAVLAYQASEEGRDLGPEPDDAGALEDLRFPWFEMWPRFTVIAALCRLPDRRLPDLAPTFAAAIAGDGQHTTENVTGPILRRVLGDVLKGPEADGVDLTAPQRAVLAAAVENDALWGTNSGNVIDSLHSAGLTDYGTYATDRARLRALLDRRG</sequence>
<name>A0ABX1VER4_9PLAN</name>
<accession>A0ABX1VER4</accession>
<evidence type="ECO:0008006" key="3">
    <source>
        <dbReference type="Google" id="ProtNLM"/>
    </source>
</evidence>
<reference evidence="1 2" key="1">
    <citation type="journal article" date="2020" name="Syst. Appl. Microbiol.">
        <title>Alienimonas chondri sp. nov., a novel planctomycete isolated from the biofilm of the red alga Chondrus crispus.</title>
        <authorList>
            <person name="Vitorino I."/>
            <person name="Albuquerque L."/>
            <person name="Wiegand S."/>
            <person name="Kallscheuer N."/>
            <person name="da Costa M.S."/>
            <person name="Lobo-da-Cunha A."/>
            <person name="Jogler C."/>
            <person name="Lage O.M."/>
        </authorList>
    </citation>
    <scope>NUCLEOTIDE SEQUENCE [LARGE SCALE GENOMIC DNA]</scope>
    <source>
        <strain evidence="1 2">LzC2</strain>
    </source>
</reference>
<dbReference type="Gene3D" id="1.25.10.10">
    <property type="entry name" value="Leucine-rich Repeat Variant"/>
    <property type="match status" value="1"/>
</dbReference>
<protein>
    <recommendedName>
        <fullName evidence="3">HEAT repeat domain-containing protein</fullName>
    </recommendedName>
</protein>
<organism evidence="1 2">
    <name type="scientific">Alienimonas chondri</name>
    <dbReference type="NCBI Taxonomy" id="2681879"/>
    <lineage>
        <taxon>Bacteria</taxon>
        <taxon>Pseudomonadati</taxon>
        <taxon>Planctomycetota</taxon>
        <taxon>Planctomycetia</taxon>
        <taxon>Planctomycetales</taxon>
        <taxon>Planctomycetaceae</taxon>
        <taxon>Alienimonas</taxon>
    </lineage>
</organism>
<evidence type="ECO:0000313" key="1">
    <source>
        <dbReference type="EMBL" id="NNJ26589.1"/>
    </source>
</evidence>
<comment type="caution">
    <text evidence="1">The sequence shown here is derived from an EMBL/GenBank/DDBJ whole genome shotgun (WGS) entry which is preliminary data.</text>
</comment>
<evidence type="ECO:0000313" key="2">
    <source>
        <dbReference type="Proteomes" id="UP000609651"/>
    </source>
</evidence>